<sequence length="196" mass="22213">MKNLKKDEENFDDLETAKKLYDKLLDYENYESESMINLINTTNCGFIFSSGRAAIHLAAIDGRKKELRFMLTRNPALISLKSSSGMIPLAYSLSSEAVLIEKNSTGPVSKLLLSLGSPNPFFYAFCVCSSWEQFAAFCEFIQKNLKSEISLKRCLKEDLWMMLKTQNENRTSKDSFEKAVTSIVAIFADQEILDAR</sequence>
<accession>E4Y2N8</accession>
<gene>
    <name evidence="1" type="ORF">GSOID_T00016442001</name>
</gene>
<dbReference type="InParanoid" id="E4Y2N8"/>
<protein>
    <submittedName>
        <fullName evidence="1">Uncharacterized protein</fullName>
    </submittedName>
</protein>
<feature type="non-terminal residue" evidence="1">
    <location>
        <position position="196"/>
    </location>
</feature>
<dbReference type="EMBL" id="FN653900">
    <property type="protein sequence ID" value="CBY16125.1"/>
    <property type="molecule type" value="Genomic_DNA"/>
</dbReference>
<name>E4Y2N8_OIKDI</name>
<dbReference type="AlphaFoldDB" id="E4Y2N8"/>
<proteinExistence type="predicted"/>
<reference evidence="1" key="1">
    <citation type="journal article" date="2010" name="Science">
        <title>Plasticity of animal genome architecture unmasked by rapid evolution of a pelagic tunicate.</title>
        <authorList>
            <person name="Denoeud F."/>
            <person name="Henriet S."/>
            <person name="Mungpakdee S."/>
            <person name="Aury J.M."/>
            <person name="Da Silva C."/>
            <person name="Brinkmann H."/>
            <person name="Mikhaleva J."/>
            <person name="Olsen L.C."/>
            <person name="Jubin C."/>
            <person name="Canestro C."/>
            <person name="Bouquet J.M."/>
            <person name="Danks G."/>
            <person name="Poulain J."/>
            <person name="Campsteijn C."/>
            <person name="Adamski M."/>
            <person name="Cross I."/>
            <person name="Yadetie F."/>
            <person name="Muffato M."/>
            <person name="Louis A."/>
            <person name="Butcher S."/>
            <person name="Tsagkogeorga G."/>
            <person name="Konrad A."/>
            <person name="Singh S."/>
            <person name="Jensen M.F."/>
            <person name="Cong E.H."/>
            <person name="Eikeseth-Otteraa H."/>
            <person name="Noel B."/>
            <person name="Anthouard V."/>
            <person name="Porcel B.M."/>
            <person name="Kachouri-Lafond R."/>
            <person name="Nishino A."/>
            <person name="Ugolini M."/>
            <person name="Chourrout P."/>
            <person name="Nishida H."/>
            <person name="Aasland R."/>
            <person name="Huzurbazar S."/>
            <person name="Westhof E."/>
            <person name="Delsuc F."/>
            <person name="Lehrach H."/>
            <person name="Reinhardt R."/>
            <person name="Weissenbach J."/>
            <person name="Roy S.W."/>
            <person name="Artiguenave F."/>
            <person name="Postlethwait J.H."/>
            <person name="Manak J.R."/>
            <person name="Thompson E.M."/>
            <person name="Jaillon O."/>
            <person name="Du Pasquier L."/>
            <person name="Boudinot P."/>
            <person name="Liberles D.A."/>
            <person name="Volff J.N."/>
            <person name="Philippe H."/>
            <person name="Lenhard B."/>
            <person name="Roest Crollius H."/>
            <person name="Wincker P."/>
            <person name="Chourrout D."/>
        </authorList>
    </citation>
    <scope>NUCLEOTIDE SEQUENCE [LARGE SCALE GENOMIC DNA]</scope>
</reference>
<organism evidence="1">
    <name type="scientific">Oikopleura dioica</name>
    <name type="common">Tunicate</name>
    <dbReference type="NCBI Taxonomy" id="34765"/>
    <lineage>
        <taxon>Eukaryota</taxon>
        <taxon>Metazoa</taxon>
        <taxon>Chordata</taxon>
        <taxon>Tunicata</taxon>
        <taxon>Appendicularia</taxon>
        <taxon>Copelata</taxon>
        <taxon>Oikopleuridae</taxon>
        <taxon>Oikopleura</taxon>
    </lineage>
</organism>
<evidence type="ECO:0000313" key="2">
    <source>
        <dbReference type="Proteomes" id="UP000001307"/>
    </source>
</evidence>
<dbReference type="OrthoDB" id="10426112at2759"/>
<evidence type="ECO:0000313" key="1">
    <source>
        <dbReference type="EMBL" id="CBY16125.1"/>
    </source>
</evidence>
<dbReference type="Proteomes" id="UP000001307">
    <property type="component" value="Unassembled WGS sequence"/>
</dbReference>
<keyword evidence="2" id="KW-1185">Reference proteome</keyword>